<dbReference type="OrthoDB" id="3358373at2759"/>
<comment type="caution">
    <text evidence="1">The sequence shown here is derived from an EMBL/GenBank/DDBJ whole genome shotgun (WGS) entry which is preliminary data.</text>
</comment>
<evidence type="ECO:0008006" key="3">
    <source>
        <dbReference type="Google" id="ProtNLM"/>
    </source>
</evidence>
<proteinExistence type="predicted"/>
<dbReference type="EMBL" id="RRYP01016510">
    <property type="protein sequence ID" value="TNV75107.1"/>
    <property type="molecule type" value="Genomic_DNA"/>
</dbReference>
<organism evidence="1 2">
    <name type="scientific">Halteria grandinella</name>
    <dbReference type="NCBI Taxonomy" id="5974"/>
    <lineage>
        <taxon>Eukaryota</taxon>
        <taxon>Sar</taxon>
        <taxon>Alveolata</taxon>
        <taxon>Ciliophora</taxon>
        <taxon>Intramacronucleata</taxon>
        <taxon>Spirotrichea</taxon>
        <taxon>Stichotrichia</taxon>
        <taxon>Sporadotrichida</taxon>
        <taxon>Halteriidae</taxon>
        <taxon>Halteria</taxon>
    </lineage>
</organism>
<accession>A0A8J8SY32</accession>
<dbReference type="GO" id="GO:0020037">
    <property type="term" value="F:heme binding"/>
    <property type="evidence" value="ECO:0007669"/>
    <property type="project" value="InterPro"/>
</dbReference>
<dbReference type="Gene3D" id="2.40.180.10">
    <property type="entry name" value="Catalase core domain"/>
    <property type="match status" value="1"/>
</dbReference>
<reference evidence="1" key="1">
    <citation type="submission" date="2019-06" db="EMBL/GenBank/DDBJ databases">
        <authorList>
            <person name="Zheng W."/>
        </authorList>
    </citation>
    <scope>NUCLEOTIDE SEQUENCE</scope>
    <source>
        <strain evidence="1">QDHG01</strain>
    </source>
</reference>
<dbReference type="AlphaFoldDB" id="A0A8J8SY32"/>
<dbReference type="InterPro" id="IPR020835">
    <property type="entry name" value="Catalase_sf"/>
</dbReference>
<sequence>MSPYRLGSRAIKFSLVPQPINSEGLPPAESAASKGPDFLLETLAEHLKAREARFDFVVQFQKDPQAMPIEDPTVEWSESLSKPVKVATLVIDPVDLNSEEMIAFRKSVEHMAFNPWHSLEAHRPLGGINRLRKAVYQASTRIRREAAARN</sequence>
<keyword evidence="2" id="KW-1185">Reference proteome</keyword>
<dbReference type="SUPFAM" id="SSF56634">
    <property type="entry name" value="Heme-dependent catalase-like"/>
    <property type="match status" value="1"/>
</dbReference>
<name>A0A8J8SY32_HALGN</name>
<protein>
    <recommendedName>
        <fullName evidence="3">Catalase</fullName>
    </recommendedName>
</protein>
<dbReference type="Proteomes" id="UP000785679">
    <property type="component" value="Unassembled WGS sequence"/>
</dbReference>
<gene>
    <name evidence="1" type="ORF">FGO68_gene14639</name>
</gene>
<evidence type="ECO:0000313" key="2">
    <source>
        <dbReference type="Proteomes" id="UP000785679"/>
    </source>
</evidence>
<evidence type="ECO:0000313" key="1">
    <source>
        <dbReference type="EMBL" id="TNV75107.1"/>
    </source>
</evidence>